<protein>
    <submittedName>
        <fullName evidence="2">Uncharacterized protein</fullName>
    </submittedName>
</protein>
<name>A0A3B3XND7_9TELE</name>
<accession>A0A3B3XND7</accession>
<reference evidence="2" key="1">
    <citation type="submission" date="2025-08" db="UniProtKB">
        <authorList>
            <consortium name="Ensembl"/>
        </authorList>
    </citation>
    <scope>IDENTIFICATION</scope>
</reference>
<sequence>KSCLFSLGPLFLFLKWGKSGSTCEKDTNVETEKVQRNNQDFFLHYRRCCSLITGSAGRGVCSTRCSWRVAAGYNRSGRWTGRSLLCFLCAN</sequence>
<keyword evidence="1" id="KW-0732">Signal</keyword>
<dbReference type="Ensembl" id="ENSPMET00000025175.1">
    <property type="protein sequence ID" value="ENSPMEP00000016551.1"/>
    <property type="gene ID" value="ENSPMEG00000019250.1"/>
</dbReference>
<evidence type="ECO:0000313" key="3">
    <source>
        <dbReference type="Proteomes" id="UP000261480"/>
    </source>
</evidence>
<keyword evidence="3" id="KW-1185">Reference proteome</keyword>
<dbReference type="AlphaFoldDB" id="A0A3B3XND7"/>
<evidence type="ECO:0000313" key="2">
    <source>
        <dbReference type="Ensembl" id="ENSPMEP00000016551.1"/>
    </source>
</evidence>
<proteinExistence type="predicted"/>
<feature type="signal peptide" evidence="1">
    <location>
        <begin position="1"/>
        <end position="19"/>
    </location>
</feature>
<reference evidence="2" key="2">
    <citation type="submission" date="2025-09" db="UniProtKB">
        <authorList>
            <consortium name="Ensembl"/>
        </authorList>
    </citation>
    <scope>IDENTIFICATION</scope>
</reference>
<evidence type="ECO:0000256" key="1">
    <source>
        <dbReference type="SAM" id="SignalP"/>
    </source>
</evidence>
<organism evidence="2 3">
    <name type="scientific">Poecilia mexicana</name>
    <dbReference type="NCBI Taxonomy" id="48701"/>
    <lineage>
        <taxon>Eukaryota</taxon>
        <taxon>Metazoa</taxon>
        <taxon>Chordata</taxon>
        <taxon>Craniata</taxon>
        <taxon>Vertebrata</taxon>
        <taxon>Euteleostomi</taxon>
        <taxon>Actinopterygii</taxon>
        <taxon>Neopterygii</taxon>
        <taxon>Teleostei</taxon>
        <taxon>Neoteleostei</taxon>
        <taxon>Acanthomorphata</taxon>
        <taxon>Ovalentaria</taxon>
        <taxon>Atherinomorphae</taxon>
        <taxon>Cyprinodontiformes</taxon>
        <taxon>Poeciliidae</taxon>
        <taxon>Poeciliinae</taxon>
        <taxon>Poecilia</taxon>
    </lineage>
</organism>
<dbReference type="Proteomes" id="UP000261480">
    <property type="component" value="Unplaced"/>
</dbReference>
<feature type="chain" id="PRO_5017475380" evidence="1">
    <location>
        <begin position="20"/>
        <end position="91"/>
    </location>
</feature>